<keyword evidence="5" id="KW-1185">Reference proteome</keyword>
<evidence type="ECO:0000259" key="1">
    <source>
        <dbReference type="Pfam" id="PF00561"/>
    </source>
</evidence>
<accession>A0AAE5X848</accession>
<dbReference type="InterPro" id="IPR000073">
    <property type="entry name" value="AB_hydrolase_1"/>
</dbReference>
<keyword evidence="2" id="KW-0378">Hydrolase</keyword>
<dbReference type="Proteomes" id="UP000288972">
    <property type="component" value="Chromosome"/>
</dbReference>
<dbReference type="EMBL" id="RDQZ01000041">
    <property type="protein sequence ID" value="RXH06944.1"/>
    <property type="molecule type" value="Genomic_DNA"/>
</dbReference>
<dbReference type="Pfam" id="PF00561">
    <property type="entry name" value="Abhydrolase_1"/>
    <property type="match status" value="1"/>
</dbReference>
<sequence length="337" mass="36676">MDQTIPAHAYRPDLVSEDFAIPSDTAGISLHLRNKRAAAQKAFSAERTILLVHGATYSSASLFDVPLGGRSFMDHLAAQGFDVFALDVRGYGGSTKPAEMDAPPQNSAPLVRTDVAVRDLASAVDHILRRRGIPRLNLVAMSWGGSVAGAYTAANNDKVVRLALVAPLWLLNSPAPIDSGGALGGYRKVPVLDFRERWLAAAPEAARASLIPEGWFERWAEASLASDPQGNAEHPRVMRAVNGPIQDIRDYWGAGKALYDPNDIRVPVLLVHAEWDRDVTMATTQDLFTSLTRAPYRRWVEIGEGTHMVLLEKNRMQAFDAISQFLAEGGPHGTPSH</sequence>
<dbReference type="AlphaFoldDB" id="A0AAE5X848"/>
<dbReference type="KEGG" id="bgz:XH91_28390"/>
<evidence type="ECO:0000313" key="5">
    <source>
        <dbReference type="Proteomes" id="UP000290401"/>
    </source>
</evidence>
<gene>
    <name evidence="3" type="ORF">EAS56_33310</name>
    <name evidence="2" type="ORF">XH91_28390</name>
</gene>
<name>A0AAE5X848_9BRAD</name>
<dbReference type="EMBL" id="CP030053">
    <property type="protein sequence ID" value="QAU50406.1"/>
    <property type="molecule type" value="Genomic_DNA"/>
</dbReference>
<feature type="domain" description="AB hydrolase-1" evidence="1">
    <location>
        <begin position="48"/>
        <end position="313"/>
    </location>
</feature>
<reference evidence="2 4" key="1">
    <citation type="submission" date="2018-06" db="EMBL/GenBank/DDBJ databases">
        <title>Comparative genomics of rhizobia nodulating Arachis hypogaea in China.</title>
        <authorList>
            <person name="Li Y."/>
        </authorList>
    </citation>
    <scope>NUCLEOTIDE SEQUENCE [LARGE SCALE GENOMIC DNA]</scope>
    <source>
        <strain evidence="2 4">CCBAU 51670</strain>
    </source>
</reference>
<reference evidence="3 5" key="2">
    <citation type="submission" date="2018-10" db="EMBL/GenBank/DDBJ databases">
        <title>Bradyrhizobium sp. nov., effective nodules isolated from peanut in China.</title>
        <authorList>
            <person name="Li Y."/>
        </authorList>
    </citation>
    <scope>NUCLEOTIDE SEQUENCE [LARGE SCALE GENOMIC DNA]</scope>
    <source>
        <strain evidence="3 5">CCBAU 53426</strain>
    </source>
</reference>
<evidence type="ECO:0000313" key="3">
    <source>
        <dbReference type="EMBL" id="RXH06944.1"/>
    </source>
</evidence>
<dbReference type="GO" id="GO:0016020">
    <property type="term" value="C:membrane"/>
    <property type="evidence" value="ECO:0007669"/>
    <property type="project" value="TreeGrafter"/>
</dbReference>
<dbReference type="PANTHER" id="PTHR43798">
    <property type="entry name" value="MONOACYLGLYCEROL LIPASE"/>
    <property type="match status" value="1"/>
</dbReference>
<dbReference type="Gene3D" id="3.40.50.1820">
    <property type="entry name" value="alpha/beta hydrolase"/>
    <property type="match status" value="1"/>
</dbReference>
<dbReference type="RefSeq" id="WP_128953643.1">
    <property type="nucleotide sequence ID" value="NZ_CP030053.1"/>
</dbReference>
<dbReference type="PANTHER" id="PTHR43798:SF33">
    <property type="entry name" value="HYDROLASE, PUTATIVE (AFU_ORTHOLOGUE AFUA_2G14860)-RELATED"/>
    <property type="match status" value="1"/>
</dbReference>
<dbReference type="InterPro" id="IPR029058">
    <property type="entry name" value="AB_hydrolase_fold"/>
</dbReference>
<dbReference type="GO" id="GO:0016787">
    <property type="term" value="F:hydrolase activity"/>
    <property type="evidence" value="ECO:0007669"/>
    <property type="project" value="UniProtKB-KW"/>
</dbReference>
<dbReference type="InterPro" id="IPR050266">
    <property type="entry name" value="AB_hydrolase_sf"/>
</dbReference>
<evidence type="ECO:0000313" key="2">
    <source>
        <dbReference type="EMBL" id="QAU50406.1"/>
    </source>
</evidence>
<evidence type="ECO:0000313" key="4">
    <source>
        <dbReference type="Proteomes" id="UP000288972"/>
    </source>
</evidence>
<dbReference type="SUPFAM" id="SSF53474">
    <property type="entry name" value="alpha/beta-Hydrolases"/>
    <property type="match status" value="1"/>
</dbReference>
<proteinExistence type="predicted"/>
<protein>
    <submittedName>
        <fullName evidence="2">Alpha/beta hydrolase</fullName>
    </submittedName>
</protein>
<dbReference type="Proteomes" id="UP000290401">
    <property type="component" value="Unassembled WGS sequence"/>
</dbReference>
<organism evidence="2 4">
    <name type="scientific">Bradyrhizobium guangzhouense</name>
    <dbReference type="NCBI Taxonomy" id="1325095"/>
    <lineage>
        <taxon>Bacteria</taxon>
        <taxon>Pseudomonadati</taxon>
        <taxon>Pseudomonadota</taxon>
        <taxon>Alphaproteobacteria</taxon>
        <taxon>Hyphomicrobiales</taxon>
        <taxon>Nitrobacteraceae</taxon>
        <taxon>Bradyrhizobium</taxon>
    </lineage>
</organism>